<gene>
    <name evidence="1" type="ORF">BJP51_25125</name>
</gene>
<sequence>MTLPNIGLIGKLRSGKSAAGDYLASKYGYTQFAFGDELKRYAHELFGEPAPGTKPRELYQWFGQAVRERDPDVWVRKCFERITWFNYVYALAVPARPVVITDVRQPNEFTALQSAGYVLLRVEAPDGLRIERAVNSGDTFNYADLAHGTETALDGYAADFTVVNDAGLAELYAQIDEIMAELSAKEAV</sequence>
<keyword evidence="1" id="KW-0418">Kinase</keyword>
<dbReference type="EMBL" id="MKQP01000036">
    <property type="protein sequence ID" value="OMD27481.1"/>
    <property type="molecule type" value="Genomic_DNA"/>
</dbReference>
<comment type="caution">
    <text evidence="1">The sequence shown here is derived from an EMBL/GenBank/DDBJ whole genome shotgun (WGS) entry which is preliminary data.</text>
</comment>
<reference evidence="1 2" key="1">
    <citation type="submission" date="2016-10" db="EMBL/GenBank/DDBJ databases">
        <title>Paenibacillus species isolates.</title>
        <authorList>
            <person name="Beno S.M."/>
        </authorList>
    </citation>
    <scope>NUCLEOTIDE SEQUENCE [LARGE SCALE GENOMIC DNA]</scope>
    <source>
        <strain evidence="1 2">FSL H7-0604</strain>
    </source>
</reference>
<dbReference type="RefSeq" id="WP_036679062.1">
    <property type="nucleotide sequence ID" value="NZ_MKQP01000036.1"/>
</dbReference>
<dbReference type="Proteomes" id="UP000187465">
    <property type="component" value="Unassembled WGS sequence"/>
</dbReference>
<evidence type="ECO:0000313" key="1">
    <source>
        <dbReference type="EMBL" id="OMD27481.1"/>
    </source>
</evidence>
<protein>
    <submittedName>
        <fullName evidence="1">Adenylate kinase</fullName>
    </submittedName>
</protein>
<dbReference type="InterPro" id="IPR027417">
    <property type="entry name" value="P-loop_NTPase"/>
</dbReference>
<dbReference type="AlphaFoldDB" id="A0A1R0X2R6"/>
<name>A0A1R0X2R6_9BACL</name>
<accession>A0A1R0X2R6</accession>
<evidence type="ECO:0000313" key="2">
    <source>
        <dbReference type="Proteomes" id="UP000187465"/>
    </source>
</evidence>
<dbReference type="Gene3D" id="3.40.50.300">
    <property type="entry name" value="P-loop containing nucleotide triphosphate hydrolases"/>
    <property type="match status" value="1"/>
</dbReference>
<organism evidence="1 2">
    <name type="scientific">Paenibacillus odorifer</name>
    <dbReference type="NCBI Taxonomy" id="189426"/>
    <lineage>
        <taxon>Bacteria</taxon>
        <taxon>Bacillati</taxon>
        <taxon>Bacillota</taxon>
        <taxon>Bacilli</taxon>
        <taxon>Bacillales</taxon>
        <taxon>Paenibacillaceae</taxon>
        <taxon>Paenibacillus</taxon>
    </lineage>
</organism>
<proteinExistence type="predicted"/>
<dbReference type="SUPFAM" id="SSF52540">
    <property type="entry name" value="P-loop containing nucleoside triphosphate hydrolases"/>
    <property type="match status" value="1"/>
</dbReference>
<dbReference type="GO" id="GO:0016301">
    <property type="term" value="F:kinase activity"/>
    <property type="evidence" value="ECO:0007669"/>
    <property type="project" value="UniProtKB-KW"/>
</dbReference>
<keyword evidence="1" id="KW-0808">Transferase</keyword>